<dbReference type="Gene3D" id="3.30.70.330">
    <property type="match status" value="1"/>
</dbReference>
<organism evidence="4 5">
    <name type="scientific">Kwoniella heveanensis BCC8398</name>
    <dbReference type="NCBI Taxonomy" id="1296120"/>
    <lineage>
        <taxon>Eukaryota</taxon>
        <taxon>Fungi</taxon>
        <taxon>Dikarya</taxon>
        <taxon>Basidiomycota</taxon>
        <taxon>Agaricomycotina</taxon>
        <taxon>Tremellomycetes</taxon>
        <taxon>Tremellales</taxon>
        <taxon>Cryptococcaceae</taxon>
        <taxon>Kwoniella</taxon>
    </lineage>
</organism>
<dbReference type="CDD" id="cd12950">
    <property type="entry name" value="RRP7_Rrp7p"/>
    <property type="match status" value="1"/>
</dbReference>
<reference evidence="5" key="2">
    <citation type="submission" date="2013-12" db="EMBL/GenBank/DDBJ databases">
        <title>Evolution of pathogenesis and genome organization in the Tremellales.</title>
        <authorList>
            <person name="Cuomo C."/>
            <person name="Litvintseva A."/>
            <person name="Heitman J."/>
            <person name="Chen Y."/>
            <person name="Sun S."/>
            <person name="Springer D."/>
            <person name="Dromer F."/>
            <person name="Young S."/>
            <person name="Zeng Q."/>
            <person name="Chapman S."/>
            <person name="Gujja S."/>
            <person name="Saif S."/>
            <person name="Birren B."/>
        </authorList>
    </citation>
    <scope>NUCLEOTIDE SEQUENCE [LARGE SCALE GENOMIC DNA]</scope>
    <source>
        <strain evidence="5">BCC8398</strain>
    </source>
</reference>
<dbReference type="InterPro" id="IPR024326">
    <property type="entry name" value="RRP7_C"/>
</dbReference>
<feature type="region of interest" description="Disordered" evidence="2">
    <location>
        <begin position="1"/>
        <end position="48"/>
    </location>
</feature>
<dbReference type="STRING" id="1296120.A0A1B9GNP0"/>
<dbReference type="GO" id="GO:0034456">
    <property type="term" value="C:UTP-C complex"/>
    <property type="evidence" value="ECO:0007669"/>
    <property type="project" value="TreeGrafter"/>
</dbReference>
<gene>
    <name evidence="4" type="ORF">I316_05645</name>
</gene>
<protein>
    <submittedName>
        <fullName evidence="4">Ribosomal RNA-processing protein 7</fullName>
    </submittedName>
</protein>
<dbReference type="InterPro" id="IPR040446">
    <property type="entry name" value="RRP7"/>
</dbReference>
<feature type="compositionally biased region" description="Low complexity" evidence="2">
    <location>
        <begin position="7"/>
        <end position="23"/>
    </location>
</feature>
<keyword evidence="5" id="KW-1185">Reference proteome</keyword>
<dbReference type="GO" id="GO:0003676">
    <property type="term" value="F:nucleic acid binding"/>
    <property type="evidence" value="ECO:0007669"/>
    <property type="project" value="InterPro"/>
</dbReference>
<dbReference type="SUPFAM" id="SSF54928">
    <property type="entry name" value="RNA-binding domain, RBD"/>
    <property type="match status" value="1"/>
</dbReference>
<dbReference type="EMBL" id="KV700129">
    <property type="protein sequence ID" value="OCF32724.1"/>
    <property type="molecule type" value="Genomic_DNA"/>
</dbReference>
<dbReference type="InterPro" id="IPR035979">
    <property type="entry name" value="RBD_domain_sf"/>
</dbReference>
<dbReference type="GO" id="GO:0000028">
    <property type="term" value="P:ribosomal small subunit assembly"/>
    <property type="evidence" value="ECO:0007669"/>
    <property type="project" value="TreeGrafter"/>
</dbReference>
<evidence type="ECO:0000313" key="4">
    <source>
        <dbReference type="EMBL" id="OCF32724.1"/>
    </source>
</evidence>
<feature type="compositionally biased region" description="Low complexity" evidence="2">
    <location>
        <begin position="34"/>
        <end position="44"/>
    </location>
</feature>
<dbReference type="GO" id="GO:0032545">
    <property type="term" value="C:CURI complex"/>
    <property type="evidence" value="ECO:0007669"/>
    <property type="project" value="TreeGrafter"/>
</dbReference>
<dbReference type="Gene3D" id="6.10.250.1770">
    <property type="match status" value="1"/>
</dbReference>
<reference evidence="4 5" key="1">
    <citation type="submission" date="2013-07" db="EMBL/GenBank/DDBJ databases">
        <title>The Genome Sequence of Cryptococcus heveanensis BCC8398.</title>
        <authorList>
            <consortium name="The Broad Institute Genome Sequencing Platform"/>
            <person name="Cuomo C."/>
            <person name="Litvintseva A."/>
            <person name="Chen Y."/>
            <person name="Heitman J."/>
            <person name="Sun S."/>
            <person name="Springer D."/>
            <person name="Dromer F."/>
            <person name="Young S.K."/>
            <person name="Zeng Q."/>
            <person name="Gargeya S."/>
            <person name="Fitzgerald M."/>
            <person name="Abouelleil A."/>
            <person name="Alvarado L."/>
            <person name="Berlin A.M."/>
            <person name="Chapman S.B."/>
            <person name="Dewar J."/>
            <person name="Goldberg J."/>
            <person name="Griggs A."/>
            <person name="Gujja S."/>
            <person name="Hansen M."/>
            <person name="Howarth C."/>
            <person name="Imamovic A."/>
            <person name="Larimer J."/>
            <person name="McCowan C."/>
            <person name="Murphy C."/>
            <person name="Pearson M."/>
            <person name="Priest M."/>
            <person name="Roberts A."/>
            <person name="Saif S."/>
            <person name="Shea T."/>
            <person name="Sykes S."/>
            <person name="Wortman J."/>
            <person name="Nusbaum C."/>
            <person name="Birren B."/>
        </authorList>
    </citation>
    <scope>NUCLEOTIDE SEQUENCE [LARGE SCALE GENOMIC DNA]</scope>
    <source>
        <strain evidence="4 5">BCC8398</strain>
    </source>
</reference>
<feature type="compositionally biased region" description="Acidic residues" evidence="2">
    <location>
        <begin position="182"/>
        <end position="221"/>
    </location>
</feature>
<feature type="compositionally biased region" description="Polar residues" evidence="2">
    <location>
        <begin position="113"/>
        <end position="132"/>
    </location>
</feature>
<evidence type="ECO:0000313" key="5">
    <source>
        <dbReference type="Proteomes" id="UP000092666"/>
    </source>
</evidence>
<feature type="region of interest" description="Disordered" evidence="2">
    <location>
        <begin position="65"/>
        <end position="133"/>
    </location>
</feature>
<feature type="region of interest" description="Disordered" evidence="2">
    <location>
        <begin position="178"/>
        <end position="232"/>
    </location>
</feature>
<dbReference type="PANTHER" id="PTHR13191:SF0">
    <property type="entry name" value="RIBOSOMAL RNA-PROCESSING PROTEIN 7 HOMOLOG A-RELATED"/>
    <property type="match status" value="1"/>
</dbReference>
<feature type="compositionally biased region" description="Low complexity" evidence="2">
    <location>
        <begin position="66"/>
        <end position="82"/>
    </location>
</feature>
<comment type="similarity">
    <text evidence="1">Belongs to the RRP7 family.</text>
</comment>
<evidence type="ECO:0000256" key="1">
    <source>
        <dbReference type="ARBA" id="ARBA00006110"/>
    </source>
</evidence>
<dbReference type="AlphaFoldDB" id="A0A1B9GNP0"/>
<evidence type="ECO:0000256" key="2">
    <source>
        <dbReference type="SAM" id="MobiDB-lite"/>
    </source>
</evidence>
<sequence length="462" mass="50428">MPKSNGKAARTASDTATSSSSKKTILESKKAKAKAQAHAQSTSAPTSTRLYSSFLPIPLVLPSPVPIASTSSSSSSSSWSSSTKEDKHYIYVRPHANSTNASRSAKAKRQFGVQPSMTTDDGQSEQQRQLPENRTLFVVNLPVDSSERDLRSVFSKWGVVESIKFGGKEVDVLEQAVKGLPVEEEEDEDEDDENEEDEDEDEDENQEEGEEDGADAADENDPYASATFQGDIPVKLSKAQKRNIRRKGKNNLPPSVPDVIPLPPLDPRSVPIGVSGVKSAHVVFLDPVSVTRLMSSSSSPITPVSLLKNYPSEPTGLNYYTSLYKSLRPDLLSVKSFADSSMARFDHLHSLLLTSRAKAQGAGALVDEDGFTVVVRSGNYGRAGARGDALGMGSKGVGVASRGFDKKLKDKKKGKGAMELEGFYKFQRTDRKRQELADLRAKFESDKAKVEELKKSRRYKPY</sequence>
<dbReference type="Pfam" id="PF12923">
    <property type="entry name" value="RRP7"/>
    <property type="match status" value="1"/>
</dbReference>
<dbReference type="InterPro" id="IPR012677">
    <property type="entry name" value="Nucleotide-bd_a/b_plait_sf"/>
</dbReference>
<accession>A0A1B9GNP0</accession>
<evidence type="ECO:0000259" key="3">
    <source>
        <dbReference type="Pfam" id="PF12923"/>
    </source>
</evidence>
<dbReference type="GO" id="GO:0006364">
    <property type="term" value="P:rRNA processing"/>
    <property type="evidence" value="ECO:0007669"/>
    <property type="project" value="TreeGrafter"/>
</dbReference>
<proteinExistence type="inferred from homology"/>
<dbReference type="OrthoDB" id="5390at2759"/>
<dbReference type="Proteomes" id="UP000092666">
    <property type="component" value="Unassembled WGS sequence"/>
</dbReference>
<feature type="domain" description="Ribosomal RNA-processing protein 7 C-terminal" evidence="3">
    <location>
        <begin position="326"/>
        <end position="462"/>
    </location>
</feature>
<dbReference type="PANTHER" id="PTHR13191">
    <property type="entry name" value="RIBOSOMAL RNA PROCESSING PROTEIN 7-RELATED"/>
    <property type="match status" value="1"/>
</dbReference>
<name>A0A1B9GNP0_9TREE</name>